<organism evidence="1 2">
    <name type="scientific">Citrobacter koseri</name>
    <name type="common">Citrobacter diversus</name>
    <dbReference type="NCBI Taxonomy" id="545"/>
    <lineage>
        <taxon>Bacteria</taxon>
        <taxon>Pseudomonadati</taxon>
        <taxon>Pseudomonadota</taxon>
        <taxon>Gammaproteobacteria</taxon>
        <taxon>Enterobacterales</taxon>
        <taxon>Enterobacteriaceae</taxon>
        <taxon>Citrobacter</taxon>
    </lineage>
</organism>
<sequence>MAQTLYFEKTFQNALISVDPGTSEFLQLLPTGQLLTGEFRKPRNYVFHKNSSSYCRLAITTGHQPADLLRNQSGR</sequence>
<reference evidence="1 2" key="1">
    <citation type="submission" date="2018-06" db="EMBL/GenBank/DDBJ databases">
        <authorList>
            <consortium name="Pathogen Informatics"/>
            <person name="Doyle S."/>
        </authorList>
    </citation>
    <scope>NUCLEOTIDE SEQUENCE [LARGE SCALE GENOMIC DNA]</scope>
    <source>
        <strain evidence="1 2">NCTC10786</strain>
    </source>
</reference>
<gene>
    <name evidence="1" type="ORF">NCTC10786_05335</name>
</gene>
<evidence type="ECO:0000313" key="2">
    <source>
        <dbReference type="Proteomes" id="UP000251584"/>
    </source>
</evidence>
<dbReference type="EMBL" id="UAVY01000009">
    <property type="protein sequence ID" value="SQB40238.1"/>
    <property type="molecule type" value="Genomic_DNA"/>
</dbReference>
<dbReference type="AlphaFoldDB" id="A0A2X2WH34"/>
<dbReference type="Pfam" id="PF07105">
    <property type="entry name" value="DUF1367"/>
    <property type="match status" value="1"/>
</dbReference>
<evidence type="ECO:0000313" key="1">
    <source>
        <dbReference type="EMBL" id="SQB40238.1"/>
    </source>
</evidence>
<dbReference type="Proteomes" id="UP000251584">
    <property type="component" value="Unassembled WGS sequence"/>
</dbReference>
<protein>
    <submittedName>
        <fullName evidence="1">Uncharacterized protein</fullName>
    </submittedName>
</protein>
<dbReference type="InterPro" id="IPR009797">
    <property type="entry name" value="DUF1367"/>
</dbReference>
<accession>A0A2X2WH34</accession>
<proteinExistence type="predicted"/>
<name>A0A2X2WH34_CITKO</name>